<accession>A0A6A5SL80</accession>
<protein>
    <submittedName>
        <fullName evidence="1">Uncharacterized protein</fullName>
    </submittedName>
</protein>
<sequence length="139" mass="16043">MRMLSGIRFLGRPLKVRPCDQKRVKGARCHSDRLISNCWQSRSRQCSQRAREDSTRSPAADLLAPIREHRRVYVGNPPKPVNSHASDLEIRDLFKEFDIEAASKVKWPNRGQCMAPDSMRLSTPELLVKCRGRLRRMMA</sequence>
<dbReference type="Proteomes" id="UP000800038">
    <property type="component" value="Unassembled WGS sequence"/>
</dbReference>
<dbReference type="AlphaFoldDB" id="A0A6A5SL80"/>
<evidence type="ECO:0000313" key="1">
    <source>
        <dbReference type="EMBL" id="KAF1940582.1"/>
    </source>
</evidence>
<evidence type="ECO:0000313" key="2">
    <source>
        <dbReference type="Proteomes" id="UP000800038"/>
    </source>
</evidence>
<keyword evidence="2" id="KW-1185">Reference proteome</keyword>
<organism evidence="1 2">
    <name type="scientific">Clathrospora elynae</name>
    <dbReference type="NCBI Taxonomy" id="706981"/>
    <lineage>
        <taxon>Eukaryota</taxon>
        <taxon>Fungi</taxon>
        <taxon>Dikarya</taxon>
        <taxon>Ascomycota</taxon>
        <taxon>Pezizomycotina</taxon>
        <taxon>Dothideomycetes</taxon>
        <taxon>Pleosporomycetidae</taxon>
        <taxon>Pleosporales</taxon>
        <taxon>Diademaceae</taxon>
        <taxon>Clathrospora</taxon>
    </lineage>
</organism>
<gene>
    <name evidence="1" type="ORF">EJ02DRAFT_226190</name>
</gene>
<reference evidence="1" key="1">
    <citation type="journal article" date="2020" name="Stud. Mycol.">
        <title>101 Dothideomycetes genomes: a test case for predicting lifestyles and emergence of pathogens.</title>
        <authorList>
            <person name="Haridas S."/>
            <person name="Albert R."/>
            <person name="Binder M."/>
            <person name="Bloem J."/>
            <person name="Labutti K."/>
            <person name="Salamov A."/>
            <person name="Andreopoulos B."/>
            <person name="Baker S."/>
            <person name="Barry K."/>
            <person name="Bills G."/>
            <person name="Bluhm B."/>
            <person name="Cannon C."/>
            <person name="Castanera R."/>
            <person name="Culley D."/>
            <person name="Daum C."/>
            <person name="Ezra D."/>
            <person name="Gonzalez J."/>
            <person name="Henrissat B."/>
            <person name="Kuo A."/>
            <person name="Liang C."/>
            <person name="Lipzen A."/>
            <person name="Lutzoni F."/>
            <person name="Magnuson J."/>
            <person name="Mondo S."/>
            <person name="Nolan M."/>
            <person name="Ohm R."/>
            <person name="Pangilinan J."/>
            <person name="Park H.-J."/>
            <person name="Ramirez L."/>
            <person name="Alfaro M."/>
            <person name="Sun H."/>
            <person name="Tritt A."/>
            <person name="Yoshinaga Y."/>
            <person name="Zwiers L.-H."/>
            <person name="Turgeon B."/>
            <person name="Goodwin S."/>
            <person name="Spatafora J."/>
            <person name="Crous P."/>
            <person name="Grigoriev I."/>
        </authorList>
    </citation>
    <scope>NUCLEOTIDE SEQUENCE</scope>
    <source>
        <strain evidence="1">CBS 161.51</strain>
    </source>
</reference>
<name>A0A6A5SL80_9PLEO</name>
<dbReference type="EMBL" id="ML976060">
    <property type="protein sequence ID" value="KAF1940582.1"/>
    <property type="molecule type" value="Genomic_DNA"/>
</dbReference>
<proteinExistence type="predicted"/>
<dbReference type="OrthoDB" id="272703at2759"/>